<keyword evidence="2" id="KW-0238">DNA-binding</keyword>
<gene>
    <name evidence="5" type="ORF">AN221_25795</name>
</gene>
<dbReference type="AlphaFoldDB" id="A0A1E7LNH8"/>
<dbReference type="RefSeq" id="WP_070202918.1">
    <property type="nucleotide sequence ID" value="NZ_LJGZ01000096.1"/>
</dbReference>
<dbReference type="OrthoDB" id="4471357at2"/>
<dbReference type="CDD" id="cd00090">
    <property type="entry name" value="HTH_ARSR"/>
    <property type="match status" value="1"/>
</dbReference>
<dbReference type="SUPFAM" id="SSF46785">
    <property type="entry name" value="Winged helix' DNA-binding domain"/>
    <property type="match status" value="1"/>
</dbReference>
<proteinExistence type="predicted"/>
<dbReference type="GO" id="GO:0003677">
    <property type="term" value="F:DNA binding"/>
    <property type="evidence" value="ECO:0007669"/>
    <property type="project" value="UniProtKB-KW"/>
</dbReference>
<dbReference type="InterPro" id="IPR051081">
    <property type="entry name" value="HTH_MetalResp_TranReg"/>
</dbReference>
<keyword evidence="1" id="KW-0805">Transcription regulation</keyword>
<dbReference type="Pfam" id="PF01022">
    <property type="entry name" value="HTH_5"/>
    <property type="match status" value="1"/>
</dbReference>
<feature type="domain" description="HTH arsR-type" evidence="4">
    <location>
        <begin position="16"/>
        <end position="110"/>
    </location>
</feature>
<dbReference type="InterPro" id="IPR036388">
    <property type="entry name" value="WH-like_DNA-bd_sf"/>
</dbReference>
<dbReference type="InterPro" id="IPR011991">
    <property type="entry name" value="ArsR-like_HTH"/>
</dbReference>
<dbReference type="SMART" id="SM00418">
    <property type="entry name" value="HTH_ARSR"/>
    <property type="match status" value="1"/>
</dbReference>
<comment type="caution">
    <text evidence="5">The sequence shown here is derived from an EMBL/GenBank/DDBJ whole genome shotgun (WGS) entry which is preliminary data.</text>
</comment>
<keyword evidence="3" id="KW-0804">Transcription</keyword>
<evidence type="ECO:0000256" key="1">
    <source>
        <dbReference type="ARBA" id="ARBA00023015"/>
    </source>
</evidence>
<keyword evidence="6" id="KW-1185">Reference proteome</keyword>
<dbReference type="InterPro" id="IPR001845">
    <property type="entry name" value="HTH_ArsR_DNA-bd_dom"/>
</dbReference>
<dbReference type="PANTHER" id="PTHR33154:SF12">
    <property type="entry name" value="TRANSCRIPTIONAL REGULATORY PROTEIN"/>
    <property type="match status" value="1"/>
</dbReference>
<evidence type="ECO:0000259" key="4">
    <source>
        <dbReference type="PROSITE" id="PS50987"/>
    </source>
</evidence>
<dbReference type="InterPro" id="IPR036390">
    <property type="entry name" value="WH_DNA-bd_sf"/>
</dbReference>
<evidence type="ECO:0000256" key="3">
    <source>
        <dbReference type="ARBA" id="ARBA00023163"/>
    </source>
</evidence>
<dbReference type="GO" id="GO:0003700">
    <property type="term" value="F:DNA-binding transcription factor activity"/>
    <property type="evidence" value="ECO:0007669"/>
    <property type="project" value="InterPro"/>
</dbReference>
<dbReference type="PROSITE" id="PS50987">
    <property type="entry name" value="HTH_ARSR_2"/>
    <property type="match status" value="1"/>
</dbReference>
<dbReference type="EMBL" id="LJGZ01000096">
    <property type="protein sequence ID" value="OEV17737.1"/>
    <property type="molecule type" value="Genomic_DNA"/>
</dbReference>
<evidence type="ECO:0000313" key="5">
    <source>
        <dbReference type="EMBL" id="OEV17737.1"/>
    </source>
</evidence>
<organism evidence="5 6">
    <name type="scientific">Streptomyces nanshensis</name>
    <dbReference type="NCBI Taxonomy" id="518642"/>
    <lineage>
        <taxon>Bacteria</taxon>
        <taxon>Bacillati</taxon>
        <taxon>Actinomycetota</taxon>
        <taxon>Actinomycetes</taxon>
        <taxon>Kitasatosporales</taxon>
        <taxon>Streptomycetaceae</taxon>
        <taxon>Streptomyces</taxon>
    </lineage>
</organism>
<name>A0A1E7LNH8_9ACTN</name>
<accession>A0A1E7LNH8</accession>
<sequence>MSPTEPAVTSGRPLAHPSVAEIGLEGVLRALADPVRLRIVRGLADGHPDMACVAFDLPVSKSTTTHHFKVLREAGVIHQHYEGTSRLSRLREADLEARFPGLLAAVLEAARRTAPGA</sequence>
<evidence type="ECO:0000256" key="2">
    <source>
        <dbReference type="ARBA" id="ARBA00023125"/>
    </source>
</evidence>
<dbReference type="Gene3D" id="1.10.10.10">
    <property type="entry name" value="Winged helix-like DNA-binding domain superfamily/Winged helix DNA-binding domain"/>
    <property type="match status" value="1"/>
</dbReference>
<reference evidence="5 6" key="1">
    <citation type="journal article" date="2016" name="Front. Microbiol.">
        <title>Comparative Genomics Analysis of Streptomyces Species Reveals Their Adaptation to the Marine Environment and Their Diversity at the Genomic Level.</title>
        <authorList>
            <person name="Tian X."/>
            <person name="Zhang Z."/>
            <person name="Yang T."/>
            <person name="Chen M."/>
            <person name="Li J."/>
            <person name="Chen F."/>
            <person name="Yang J."/>
            <person name="Li W."/>
            <person name="Zhang B."/>
            <person name="Zhang Z."/>
            <person name="Wu J."/>
            <person name="Zhang C."/>
            <person name="Long L."/>
            <person name="Xiao J."/>
        </authorList>
    </citation>
    <scope>NUCLEOTIDE SEQUENCE [LARGE SCALE GENOMIC DNA]</scope>
    <source>
        <strain evidence="5 6">SCSIO M10372</strain>
    </source>
</reference>
<dbReference type="Proteomes" id="UP000175971">
    <property type="component" value="Unassembled WGS sequence"/>
</dbReference>
<dbReference type="PATRIC" id="fig|518642.7.peg.1453"/>
<protein>
    <submittedName>
        <fullName evidence="5">ArsR family transcriptional regulator</fullName>
    </submittedName>
</protein>
<dbReference type="PANTHER" id="PTHR33154">
    <property type="entry name" value="TRANSCRIPTIONAL REGULATOR, ARSR FAMILY"/>
    <property type="match status" value="1"/>
</dbReference>
<evidence type="ECO:0000313" key="6">
    <source>
        <dbReference type="Proteomes" id="UP000175971"/>
    </source>
</evidence>